<evidence type="ECO:0000313" key="3">
    <source>
        <dbReference type="EMBL" id="GHO95940.1"/>
    </source>
</evidence>
<dbReference type="Pfam" id="PF14559">
    <property type="entry name" value="TPR_19"/>
    <property type="match status" value="1"/>
</dbReference>
<dbReference type="Gene3D" id="1.25.40.10">
    <property type="entry name" value="Tetratricopeptide repeat domain"/>
    <property type="match status" value="1"/>
</dbReference>
<feature type="repeat" description="TPR" evidence="1">
    <location>
        <begin position="48"/>
        <end position="81"/>
    </location>
</feature>
<name>A0A8J3IS84_9CHLR</name>
<dbReference type="AlphaFoldDB" id="A0A8J3IS84"/>
<dbReference type="InterPro" id="IPR011990">
    <property type="entry name" value="TPR-like_helical_dom_sf"/>
</dbReference>
<organism evidence="3 4">
    <name type="scientific">Reticulibacter mediterranei</name>
    <dbReference type="NCBI Taxonomy" id="2778369"/>
    <lineage>
        <taxon>Bacteria</taxon>
        <taxon>Bacillati</taxon>
        <taxon>Chloroflexota</taxon>
        <taxon>Ktedonobacteria</taxon>
        <taxon>Ktedonobacterales</taxon>
        <taxon>Reticulibacteraceae</taxon>
        <taxon>Reticulibacter</taxon>
    </lineage>
</organism>
<dbReference type="PROSITE" id="PS50005">
    <property type="entry name" value="TPR"/>
    <property type="match status" value="1"/>
</dbReference>
<sequence length="271" mass="30245">MTQALSAEEKARLKKQWTDLAVKQAQEGQWEDAVATNRNILSLFPQEPDALNRLGKAYSELGQYSEARDAYSQTLKYSPGNTIAKKNLDRLALLQETPSQAPAGVDRIDPRLFIEETGKTGMTELINLGSPAVLARVGVGDRVQFHVNGHRLLVRNSAGEDIGQVEPRLANRLINFMESGNRYAAAILAMEHGQIRLIIREDYQHPSMFGKVSFPSQGGGDTIRAYIKDSMLRYDREDEDELGNDDEYYDGGDESDDMAEIDFEGNVDSEE</sequence>
<evidence type="ECO:0000256" key="2">
    <source>
        <dbReference type="SAM" id="MobiDB-lite"/>
    </source>
</evidence>
<dbReference type="Proteomes" id="UP000597444">
    <property type="component" value="Unassembled WGS sequence"/>
</dbReference>
<evidence type="ECO:0000256" key="1">
    <source>
        <dbReference type="PROSITE-ProRule" id="PRU00339"/>
    </source>
</evidence>
<dbReference type="SMART" id="SM00028">
    <property type="entry name" value="TPR"/>
    <property type="match status" value="2"/>
</dbReference>
<dbReference type="PROSITE" id="PS50293">
    <property type="entry name" value="TPR_REGION"/>
    <property type="match status" value="1"/>
</dbReference>
<comment type="caution">
    <text evidence="3">The sequence shown here is derived from an EMBL/GenBank/DDBJ whole genome shotgun (WGS) entry which is preliminary data.</text>
</comment>
<keyword evidence="1" id="KW-0802">TPR repeat</keyword>
<proteinExistence type="predicted"/>
<feature type="region of interest" description="Disordered" evidence="2">
    <location>
        <begin position="236"/>
        <end position="259"/>
    </location>
</feature>
<reference evidence="3" key="1">
    <citation type="submission" date="2020-10" db="EMBL/GenBank/DDBJ databases">
        <title>Taxonomic study of unclassified bacteria belonging to the class Ktedonobacteria.</title>
        <authorList>
            <person name="Yabe S."/>
            <person name="Wang C.M."/>
            <person name="Zheng Y."/>
            <person name="Sakai Y."/>
            <person name="Cavaletti L."/>
            <person name="Monciardini P."/>
            <person name="Donadio S."/>
        </authorList>
    </citation>
    <scope>NUCLEOTIDE SEQUENCE</scope>
    <source>
        <strain evidence="3">ID150040</strain>
    </source>
</reference>
<evidence type="ECO:0000313" key="4">
    <source>
        <dbReference type="Proteomes" id="UP000597444"/>
    </source>
</evidence>
<feature type="compositionally biased region" description="Acidic residues" evidence="2">
    <location>
        <begin position="237"/>
        <end position="259"/>
    </location>
</feature>
<dbReference type="RefSeq" id="WP_220206596.1">
    <property type="nucleotide sequence ID" value="NZ_BNJK01000001.1"/>
</dbReference>
<evidence type="ECO:0008006" key="5">
    <source>
        <dbReference type="Google" id="ProtNLM"/>
    </source>
</evidence>
<dbReference type="InterPro" id="IPR019734">
    <property type="entry name" value="TPR_rpt"/>
</dbReference>
<dbReference type="EMBL" id="BNJK01000001">
    <property type="protein sequence ID" value="GHO95940.1"/>
    <property type="molecule type" value="Genomic_DNA"/>
</dbReference>
<protein>
    <recommendedName>
        <fullName evidence="5">Tetratricopeptide repeat protein</fullName>
    </recommendedName>
</protein>
<gene>
    <name evidence="3" type="ORF">KSF_059880</name>
</gene>
<keyword evidence="4" id="KW-1185">Reference proteome</keyword>
<dbReference type="SUPFAM" id="SSF48452">
    <property type="entry name" value="TPR-like"/>
    <property type="match status" value="1"/>
</dbReference>
<accession>A0A8J3IS84</accession>